<dbReference type="EMBL" id="JAVHUY010000010">
    <property type="protein sequence ID" value="MDQ7905490.1"/>
    <property type="molecule type" value="Genomic_DNA"/>
</dbReference>
<comment type="pathway">
    <text evidence="3">Purine metabolism; IMP biosynthesis via de novo pathway; 5-amino-1-(5-phospho-D-ribosyl)imidazole-4-carboxamide from 5-amino-1-(5-phospho-D-ribosyl)imidazole-4-carboxylate: step 2/2.</text>
</comment>
<dbReference type="Pfam" id="PF10397">
    <property type="entry name" value="ADSL_C"/>
    <property type="match status" value="1"/>
</dbReference>
<name>A0ABU0ZEK7_9ACTN</name>
<dbReference type="Gene3D" id="1.10.40.30">
    <property type="entry name" value="Fumarase/aspartase (C-terminal domain)"/>
    <property type="match status" value="1"/>
</dbReference>
<comment type="caution">
    <text evidence="5">The sequence shown here is derived from an EMBL/GenBank/DDBJ whole genome shotgun (WGS) entry which is preliminary data.</text>
</comment>
<evidence type="ECO:0000259" key="4">
    <source>
        <dbReference type="SMART" id="SM00998"/>
    </source>
</evidence>
<dbReference type="PROSITE" id="PS00163">
    <property type="entry name" value="FUMARATE_LYASES"/>
    <property type="match status" value="1"/>
</dbReference>
<comment type="similarity">
    <text evidence="3">Belongs to the lyase 1 family. Adenylosuccinate lyase subfamily.</text>
</comment>
<dbReference type="Proteomes" id="UP001230908">
    <property type="component" value="Unassembled WGS sequence"/>
</dbReference>
<dbReference type="PANTHER" id="PTHR43172">
    <property type="entry name" value="ADENYLOSUCCINATE LYASE"/>
    <property type="match status" value="1"/>
</dbReference>
<organism evidence="5 6">
    <name type="scientific">Phytohabitans maris</name>
    <dbReference type="NCBI Taxonomy" id="3071409"/>
    <lineage>
        <taxon>Bacteria</taxon>
        <taxon>Bacillati</taxon>
        <taxon>Actinomycetota</taxon>
        <taxon>Actinomycetes</taxon>
        <taxon>Micromonosporales</taxon>
        <taxon>Micromonosporaceae</taxon>
    </lineage>
</organism>
<dbReference type="InterPro" id="IPR022761">
    <property type="entry name" value="Fumarate_lyase_N"/>
</dbReference>
<evidence type="ECO:0000313" key="5">
    <source>
        <dbReference type="EMBL" id="MDQ7905490.1"/>
    </source>
</evidence>
<comment type="pathway">
    <text evidence="3">Purine metabolism; AMP biosynthesis via de novo pathway; AMP from IMP: step 2/2.</text>
</comment>
<keyword evidence="6" id="KW-1185">Reference proteome</keyword>
<comment type="catalytic activity">
    <reaction evidence="3">
        <text>N(6)-(1,2-dicarboxyethyl)-AMP = fumarate + AMP</text>
        <dbReference type="Rhea" id="RHEA:16853"/>
        <dbReference type="ChEBI" id="CHEBI:29806"/>
        <dbReference type="ChEBI" id="CHEBI:57567"/>
        <dbReference type="ChEBI" id="CHEBI:456215"/>
        <dbReference type="EC" id="4.3.2.2"/>
    </reaction>
</comment>
<gene>
    <name evidence="5" type="primary">purB</name>
    <name evidence="5" type="ORF">RB614_13250</name>
</gene>
<dbReference type="SUPFAM" id="SSF48557">
    <property type="entry name" value="L-aspartase-like"/>
    <property type="match status" value="1"/>
</dbReference>
<dbReference type="NCBIfam" id="TIGR00928">
    <property type="entry name" value="purB"/>
    <property type="match status" value="1"/>
</dbReference>
<dbReference type="InterPro" id="IPR000362">
    <property type="entry name" value="Fumarate_lyase_fam"/>
</dbReference>
<evidence type="ECO:0000256" key="3">
    <source>
        <dbReference type="RuleBase" id="RU361172"/>
    </source>
</evidence>
<comment type="catalytic activity">
    <reaction evidence="3">
        <text>(2S)-2-[5-amino-1-(5-phospho-beta-D-ribosyl)imidazole-4-carboxamido]succinate = 5-amino-1-(5-phospho-beta-D-ribosyl)imidazole-4-carboxamide + fumarate</text>
        <dbReference type="Rhea" id="RHEA:23920"/>
        <dbReference type="ChEBI" id="CHEBI:29806"/>
        <dbReference type="ChEBI" id="CHEBI:58443"/>
        <dbReference type="ChEBI" id="CHEBI:58475"/>
        <dbReference type="EC" id="4.3.2.2"/>
    </reaction>
</comment>
<dbReference type="InterPro" id="IPR019468">
    <property type="entry name" value="AdenyloSucc_lyase_C"/>
</dbReference>
<keyword evidence="3" id="KW-0658">Purine biosynthesis</keyword>
<dbReference type="PANTHER" id="PTHR43172:SF1">
    <property type="entry name" value="ADENYLOSUCCINATE LYASE"/>
    <property type="match status" value="1"/>
</dbReference>
<accession>A0ABU0ZEK7</accession>
<evidence type="ECO:0000256" key="1">
    <source>
        <dbReference type="ARBA" id="ARBA00023239"/>
    </source>
</evidence>
<keyword evidence="1 3" id="KW-0456">Lyase</keyword>
<dbReference type="RefSeq" id="WP_308712757.1">
    <property type="nucleotide sequence ID" value="NZ_JAVHUY010000010.1"/>
</dbReference>
<sequence>MIPNVLAARYASSELTAIWAPEEKVRLERRLWVAVLRAQRDLGIEVPGGAVEAYERVLDHVDLDSIAARERVTRHDVKARIEEFSALAGYEQIHKGMTSRDLTENVEQLQVRRSLELVRDRAVAALARLARLAVEHSDVVMTGRTHNVAAQATTLGKRFASAAEELLIAYERLEDLVDWYPLRGIKGPVGTAADQLDLLLGDAERLAELERRVAAHLGFSRVLDSVGQVYPRSIDFATVAALAQLVAAPSSLATTIRLMVGQELATEGFRPGQVGSSAMPHKMNTRSSERVNGLAVIVRGYLSMVGELAGDQWNEGDVSCSVVRRVALPDSFFATDGLFQTFLTVLDEFGAYPAVIARELDRYLPFLATTKILVAAVRRGVGREAAHEAIKEHAVAVALAMREKGVAENDLFDRLALDHRLGLTRAEIDALVADREAFVGAAPAQVRAVVDRVAAVVARHPQAAAYAPAPIL</sequence>
<evidence type="ECO:0000256" key="2">
    <source>
        <dbReference type="NCBIfam" id="TIGR00928"/>
    </source>
</evidence>
<dbReference type="Gene3D" id="1.10.275.60">
    <property type="match status" value="1"/>
</dbReference>
<dbReference type="InterPro" id="IPR008948">
    <property type="entry name" value="L-Aspartase-like"/>
</dbReference>
<evidence type="ECO:0000313" key="6">
    <source>
        <dbReference type="Proteomes" id="UP001230908"/>
    </source>
</evidence>
<feature type="domain" description="Adenylosuccinate lyase C-terminal" evidence="4">
    <location>
        <begin position="364"/>
        <end position="450"/>
    </location>
</feature>
<proteinExistence type="inferred from homology"/>
<reference evidence="5 6" key="1">
    <citation type="submission" date="2023-08" db="EMBL/GenBank/DDBJ databases">
        <title>Phytohabitans sansha sp. nov., isolated from marine sediment.</title>
        <authorList>
            <person name="Zhao Y."/>
            <person name="Yi K."/>
        </authorList>
    </citation>
    <scope>NUCLEOTIDE SEQUENCE [LARGE SCALE GENOMIC DNA]</scope>
    <source>
        <strain evidence="5 6">ZYX-F-186</strain>
    </source>
</reference>
<dbReference type="InterPro" id="IPR004769">
    <property type="entry name" value="Pur_lyase"/>
</dbReference>
<dbReference type="Gene3D" id="1.20.200.10">
    <property type="entry name" value="Fumarase/aspartase (Central domain)"/>
    <property type="match status" value="1"/>
</dbReference>
<dbReference type="PRINTS" id="PR00149">
    <property type="entry name" value="FUMRATELYASE"/>
</dbReference>
<dbReference type="InterPro" id="IPR020557">
    <property type="entry name" value="Fumarate_lyase_CS"/>
</dbReference>
<dbReference type="EC" id="4.3.2.2" evidence="2 3"/>
<dbReference type="GO" id="GO:0016829">
    <property type="term" value="F:lyase activity"/>
    <property type="evidence" value="ECO:0007669"/>
    <property type="project" value="UniProtKB-KW"/>
</dbReference>
<dbReference type="SMART" id="SM00998">
    <property type="entry name" value="ADSL_C"/>
    <property type="match status" value="1"/>
</dbReference>
<dbReference type="Pfam" id="PF00206">
    <property type="entry name" value="Lyase_1"/>
    <property type="match status" value="1"/>
</dbReference>
<protein>
    <recommendedName>
        <fullName evidence="2 3">Adenylosuccinate lyase</fullName>
        <shortName evidence="3">ASL</shortName>
        <ecNumber evidence="2 3">4.3.2.2</ecNumber>
    </recommendedName>
    <alternativeName>
        <fullName evidence="3">Adenylosuccinase</fullName>
    </alternativeName>
</protein>